<feature type="domain" description="PiggyBac transposable element-derived protein" evidence="2">
    <location>
        <begin position="157"/>
        <end position="281"/>
    </location>
</feature>
<feature type="compositionally biased region" description="Basic and acidic residues" evidence="1">
    <location>
        <begin position="95"/>
        <end position="106"/>
    </location>
</feature>
<protein>
    <recommendedName>
        <fullName evidence="2">PiggyBac transposable element-derived protein domain-containing protein</fullName>
    </recommendedName>
</protein>
<dbReference type="InterPro" id="IPR052638">
    <property type="entry name" value="PiggyBac_TE-derived"/>
</dbReference>
<organism evidence="3 4">
    <name type="scientific">Haemaphysalis longicornis</name>
    <name type="common">Bush tick</name>
    <dbReference type="NCBI Taxonomy" id="44386"/>
    <lineage>
        <taxon>Eukaryota</taxon>
        <taxon>Metazoa</taxon>
        <taxon>Ecdysozoa</taxon>
        <taxon>Arthropoda</taxon>
        <taxon>Chelicerata</taxon>
        <taxon>Arachnida</taxon>
        <taxon>Acari</taxon>
        <taxon>Parasitiformes</taxon>
        <taxon>Ixodida</taxon>
        <taxon>Ixodoidea</taxon>
        <taxon>Ixodidae</taxon>
        <taxon>Haemaphysalinae</taxon>
        <taxon>Haemaphysalis</taxon>
    </lineage>
</organism>
<dbReference type="Pfam" id="PF13843">
    <property type="entry name" value="DDE_Tnp_1_7"/>
    <property type="match status" value="1"/>
</dbReference>
<dbReference type="Proteomes" id="UP000821853">
    <property type="component" value="Chromosome 1"/>
</dbReference>
<dbReference type="VEuPathDB" id="VectorBase:HLOH_054561"/>
<reference evidence="3 4" key="1">
    <citation type="journal article" date="2020" name="Cell">
        <title>Large-Scale Comparative Analyses of Tick Genomes Elucidate Their Genetic Diversity and Vector Capacities.</title>
        <authorList>
            <consortium name="Tick Genome and Microbiome Consortium (TIGMIC)"/>
            <person name="Jia N."/>
            <person name="Wang J."/>
            <person name="Shi W."/>
            <person name="Du L."/>
            <person name="Sun Y."/>
            <person name="Zhan W."/>
            <person name="Jiang J.F."/>
            <person name="Wang Q."/>
            <person name="Zhang B."/>
            <person name="Ji P."/>
            <person name="Bell-Sakyi L."/>
            <person name="Cui X.M."/>
            <person name="Yuan T.T."/>
            <person name="Jiang B.G."/>
            <person name="Yang W.F."/>
            <person name="Lam T.T."/>
            <person name="Chang Q.C."/>
            <person name="Ding S.J."/>
            <person name="Wang X.J."/>
            <person name="Zhu J.G."/>
            <person name="Ruan X.D."/>
            <person name="Zhao L."/>
            <person name="Wei J.T."/>
            <person name="Ye R.Z."/>
            <person name="Que T.C."/>
            <person name="Du C.H."/>
            <person name="Zhou Y.H."/>
            <person name="Cheng J.X."/>
            <person name="Dai P.F."/>
            <person name="Guo W.B."/>
            <person name="Han X.H."/>
            <person name="Huang E.J."/>
            <person name="Li L.F."/>
            <person name="Wei W."/>
            <person name="Gao Y.C."/>
            <person name="Liu J.Z."/>
            <person name="Shao H.Z."/>
            <person name="Wang X."/>
            <person name="Wang C.C."/>
            <person name="Yang T.C."/>
            <person name="Huo Q.B."/>
            <person name="Li W."/>
            <person name="Chen H.Y."/>
            <person name="Chen S.E."/>
            <person name="Zhou L.G."/>
            <person name="Ni X.B."/>
            <person name="Tian J.H."/>
            <person name="Sheng Y."/>
            <person name="Liu T."/>
            <person name="Pan Y.S."/>
            <person name="Xia L.Y."/>
            <person name="Li J."/>
            <person name="Zhao F."/>
            <person name="Cao W.C."/>
        </authorList>
    </citation>
    <scope>NUCLEOTIDE SEQUENCE [LARGE SCALE GENOMIC DNA]</scope>
    <source>
        <strain evidence="3">HaeL-2018</strain>
    </source>
</reference>
<evidence type="ECO:0000313" key="4">
    <source>
        <dbReference type="Proteomes" id="UP000821853"/>
    </source>
</evidence>
<evidence type="ECO:0000259" key="2">
    <source>
        <dbReference type="Pfam" id="PF13843"/>
    </source>
</evidence>
<keyword evidence="4" id="KW-1185">Reference proteome</keyword>
<sequence>MFLIGNVGVKGDVGAAVLRVSFVSFNAFFFIQMPRKKILTLEEAVEMVLADDSAQAADVVLLPLLNADDILADEEEGHSDIAVVTALTYDVESEMEAHTADEDKSRGALQEAAPPRLKKASQNSPEWRRSTQYSGPIIGTEVQPLRVTHAELVGEEPFDLFACLLNTEIVCLITEESNFYAQKQNDHSVSITEKDILEFVAILFLSGSHKLPHSHRYWSKDKDISVPLVANTMSRAKFRLIKRYIHVCDSENLDKGDKMAKIRPLLRLVNSSFHYFSIFSKNISGNE</sequence>
<proteinExistence type="predicted"/>
<dbReference type="OMA" id="NVIWKES"/>
<feature type="compositionally biased region" description="Polar residues" evidence="1">
    <location>
        <begin position="120"/>
        <end position="133"/>
    </location>
</feature>
<name>A0A9J6FCA7_HAELO</name>
<dbReference type="InterPro" id="IPR029526">
    <property type="entry name" value="PGBD"/>
</dbReference>
<feature type="region of interest" description="Disordered" evidence="1">
    <location>
        <begin position="95"/>
        <end position="133"/>
    </location>
</feature>
<dbReference type="PANTHER" id="PTHR47055">
    <property type="entry name" value="DDE_TNP_1_7 DOMAIN-CONTAINING PROTEIN"/>
    <property type="match status" value="1"/>
</dbReference>
<dbReference type="EMBL" id="JABSTR010000001">
    <property type="protein sequence ID" value="KAH9360431.1"/>
    <property type="molecule type" value="Genomic_DNA"/>
</dbReference>
<dbReference type="AlphaFoldDB" id="A0A9J6FCA7"/>
<dbReference type="PANTHER" id="PTHR47055:SF3">
    <property type="entry name" value="PHORBOL-ESTER_DAG-TYPE DOMAIN-CONTAINING PROTEIN"/>
    <property type="match status" value="1"/>
</dbReference>
<comment type="caution">
    <text evidence="3">The sequence shown here is derived from an EMBL/GenBank/DDBJ whole genome shotgun (WGS) entry which is preliminary data.</text>
</comment>
<dbReference type="GO" id="GO:0043565">
    <property type="term" value="F:sequence-specific DNA binding"/>
    <property type="evidence" value="ECO:0007669"/>
    <property type="project" value="TreeGrafter"/>
</dbReference>
<evidence type="ECO:0000256" key="1">
    <source>
        <dbReference type="SAM" id="MobiDB-lite"/>
    </source>
</evidence>
<accession>A0A9J6FCA7</accession>
<dbReference type="OrthoDB" id="10057240at2759"/>
<evidence type="ECO:0000313" key="3">
    <source>
        <dbReference type="EMBL" id="KAH9360431.1"/>
    </source>
</evidence>
<gene>
    <name evidence="3" type="ORF">HPB48_003045</name>
</gene>